<gene>
    <name evidence="2" type="ORF">BDA99DRAFT_554009</name>
</gene>
<evidence type="ECO:0000313" key="3">
    <source>
        <dbReference type="Proteomes" id="UP001209540"/>
    </source>
</evidence>
<keyword evidence="3" id="KW-1185">Reference proteome</keyword>
<accession>A0AAD5KBQ3</accession>
<feature type="compositionally biased region" description="Basic and acidic residues" evidence="1">
    <location>
        <begin position="28"/>
        <end position="38"/>
    </location>
</feature>
<protein>
    <submittedName>
        <fullName evidence="2">Uncharacterized protein</fullName>
    </submittedName>
</protein>
<dbReference type="Proteomes" id="UP001209540">
    <property type="component" value="Unassembled WGS sequence"/>
</dbReference>
<proteinExistence type="predicted"/>
<reference evidence="2" key="1">
    <citation type="journal article" date="2022" name="IScience">
        <title>Evolution of zygomycete secretomes and the origins of terrestrial fungal ecologies.</title>
        <authorList>
            <person name="Chang Y."/>
            <person name="Wang Y."/>
            <person name="Mondo S."/>
            <person name="Ahrendt S."/>
            <person name="Andreopoulos W."/>
            <person name="Barry K."/>
            <person name="Beard J."/>
            <person name="Benny G.L."/>
            <person name="Blankenship S."/>
            <person name="Bonito G."/>
            <person name="Cuomo C."/>
            <person name="Desiro A."/>
            <person name="Gervers K.A."/>
            <person name="Hundley H."/>
            <person name="Kuo A."/>
            <person name="LaButti K."/>
            <person name="Lang B.F."/>
            <person name="Lipzen A."/>
            <person name="O'Donnell K."/>
            <person name="Pangilinan J."/>
            <person name="Reynolds N."/>
            <person name="Sandor L."/>
            <person name="Smith M.E."/>
            <person name="Tsang A."/>
            <person name="Grigoriev I.V."/>
            <person name="Stajich J.E."/>
            <person name="Spatafora J.W."/>
        </authorList>
    </citation>
    <scope>NUCLEOTIDE SEQUENCE</scope>
    <source>
        <strain evidence="2">RSA 2281</strain>
    </source>
</reference>
<organism evidence="2 3">
    <name type="scientific">Phascolomyces articulosus</name>
    <dbReference type="NCBI Taxonomy" id="60185"/>
    <lineage>
        <taxon>Eukaryota</taxon>
        <taxon>Fungi</taxon>
        <taxon>Fungi incertae sedis</taxon>
        <taxon>Mucoromycota</taxon>
        <taxon>Mucoromycotina</taxon>
        <taxon>Mucoromycetes</taxon>
        <taxon>Mucorales</taxon>
        <taxon>Lichtheimiaceae</taxon>
        <taxon>Phascolomyces</taxon>
    </lineage>
</organism>
<name>A0AAD5KBQ3_9FUNG</name>
<dbReference type="AlphaFoldDB" id="A0AAD5KBQ3"/>
<feature type="region of interest" description="Disordered" evidence="1">
    <location>
        <begin position="25"/>
        <end position="44"/>
    </location>
</feature>
<comment type="caution">
    <text evidence="2">The sequence shown here is derived from an EMBL/GenBank/DDBJ whole genome shotgun (WGS) entry which is preliminary data.</text>
</comment>
<reference evidence="2" key="2">
    <citation type="submission" date="2023-02" db="EMBL/GenBank/DDBJ databases">
        <authorList>
            <consortium name="DOE Joint Genome Institute"/>
            <person name="Mondo S.J."/>
            <person name="Chang Y."/>
            <person name="Wang Y."/>
            <person name="Ahrendt S."/>
            <person name="Andreopoulos W."/>
            <person name="Barry K."/>
            <person name="Beard J."/>
            <person name="Benny G.L."/>
            <person name="Blankenship S."/>
            <person name="Bonito G."/>
            <person name="Cuomo C."/>
            <person name="Desiro A."/>
            <person name="Gervers K.A."/>
            <person name="Hundley H."/>
            <person name="Kuo A."/>
            <person name="LaButti K."/>
            <person name="Lang B.F."/>
            <person name="Lipzen A."/>
            <person name="O'Donnell K."/>
            <person name="Pangilinan J."/>
            <person name="Reynolds N."/>
            <person name="Sandor L."/>
            <person name="Smith M.W."/>
            <person name="Tsang A."/>
            <person name="Grigoriev I.V."/>
            <person name="Stajich J.E."/>
            <person name="Spatafora J.W."/>
        </authorList>
    </citation>
    <scope>NUCLEOTIDE SEQUENCE</scope>
    <source>
        <strain evidence="2">RSA 2281</strain>
    </source>
</reference>
<evidence type="ECO:0000256" key="1">
    <source>
        <dbReference type="SAM" id="MobiDB-lite"/>
    </source>
</evidence>
<dbReference type="EMBL" id="JAIXMP010000001">
    <property type="protein sequence ID" value="KAI9278363.1"/>
    <property type="molecule type" value="Genomic_DNA"/>
</dbReference>
<evidence type="ECO:0000313" key="2">
    <source>
        <dbReference type="EMBL" id="KAI9278363.1"/>
    </source>
</evidence>
<sequence length="56" mass="6224">MAMWWPSAGQMDDGRIVIEASSGGYEENQDHTKDDALNHQHSSHKARANIVGFVQV</sequence>